<sequence length="355" mass="37431">MNVEKIKARDDCNSADELSFFITMPLGPTSSAIFIQNGSRTLPDVSPPRPMSLTVHPTALLSILDHYVRRTDVQHRVIGTLLGTRTPTSTPSPSIPTVVNVTHAFAVLHSETEEQVAVDGDYHRAMYEMFLKGRGESIVPSGTASAGVGVGPQGKEGLSIVGWYATGSSEGSPAGLGTFSALIQNFYEQETTPFPAVHLALDTGTEEGVGAGVRAYISSPIGVYPKAENCVFVPIPCELKFHEFERSGLDLLLASSSTPSSTFLPTSPLPALHTALVGTSNALNRVLAHVQAILCGEIPPDPALGKYLWTVLGAAHDEEGGWATALQDTVMVSYLANLVRGQAEVAARLALAGGA</sequence>
<dbReference type="InterPro" id="IPR027531">
    <property type="entry name" value="eIF3f"/>
</dbReference>
<keyword evidence="2" id="KW-0396">Initiation factor</keyword>
<comment type="caution">
    <text evidence="5">The sequence shown here is derived from an EMBL/GenBank/DDBJ whole genome shotgun (WGS) entry which is preliminary data.</text>
</comment>
<keyword evidence="3" id="KW-0648">Protein biosynthesis</keyword>
<dbReference type="Gene3D" id="3.40.140.10">
    <property type="entry name" value="Cytidine Deaminase, domain 2"/>
    <property type="match status" value="1"/>
</dbReference>
<evidence type="ECO:0000256" key="2">
    <source>
        <dbReference type="ARBA" id="ARBA00022540"/>
    </source>
</evidence>
<dbReference type="GO" id="GO:0071541">
    <property type="term" value="C:eukaryotic translation initiation factor 3 complex, eIF3m"/>
    <property type="evidence" value="ECO:0007669"/>
    <property type="project" value="TreeGrafter"/>
</dbReference>
<dbReference type="GO" id="GO:0008237">
    <property type="term" value="F:metallopeptidase activity"/>
    <property type="evidence" value="ECO:0007669"/>
    <property type="project" value="InterPro"/>
</dbReference>
<evidence type="ECO:0000256" key="3">
    <source>
        <dbReference type="ARBA" id="ARBA00022917"/>
    </source>
</evidence>
<dbReference type="Pfam" id="PF13012">
    <property type="entry name" value="MitMem_reg"/>
    <property type="match status" value="1"/>
</dbReference>
<dbReference type="InterPro" id="IPR000555">
    <property type="entry name" value="JAMM/MPN+_dom"/>
</dbReference>
<dbReference type="Pfam" id="PF01398">
    <property type="entry name" value="JAB"/>
    <property type="match status" value="1"/>
</dbReference>
<dbReference type="PANTHER" id="PTHR10540">
    <property type="entry name" value="EUKARYOTIC TRANSLATION INITIATION FACTOR 3 SUBUNIT F-RELATED"/>
    <property type="match status" value="1"/>
</dbReference>
<keyword evidence="6" id="KW-1185">Reference proteome</keyword>
<evidence type="ECO:0000256" key="1">
    <source>
        <dbReference type="ARBA" id="ARBA00022490"/>
    </source>
</evidence>
<dbReference type="EMBL" id="JAGFBS010000006">
    <property type="protein sequence ID" value="KAG6378608.1"/>
    <property type="molecule type" value="Genomic_DNA"/>
</dbReference>
<proteinExistence type="predicted"/>
<protein>
    <submittedName>
        <fullName evidence="5">Mov34-domain-containing protein</fullName>
    </submittedName>
</protein>
<accession>A0A8I3AAX4</accession>
<dbReference type="PROSITE" id="PS50249">
    <property type="entry name" value="MPN"/>
    <property type="match status" value="1"/>
</dbReference>
<evidence type="ECO:0000259" key="4">
    <source>
        <dbReference type="PROSITE" id="PS50249"/>
    </source>
</evidence>
<keyword evidence="1" id="KW-0963">Cytoplasm</keyword>
<reference evidence="5" key="1">
    <citation type="submission" date="2021-03" db="EMBL/GenBank/DDBJ databases">
        <title>Evolutionary innovations through gain and loss of genes in the ectomycorrhizal Boletales.</title>
        <authorList>
            <person name="Wu G."/>
            <person name="Miyauchi S."/>
            <person name="Morin E."/>
            <person name="Yang Z.-L."/>
            <person name="Xu J."/>
            <person name="Martin F.M."/>
        </authorList>
    </citation>
    <scope>NUCLEOTIDE SEQUENCE</scope>
    <source>
        <strain evidence="5">BR01</strain>
    </source>
</reference>
<feature type="domain" description="MPN" evidence="4">
    <location>
        <begin position="53"/>
        <end position="222"/>
    </location>
</feature>
<gene>
    <name evidence="5" type="ORF">JVT61DRAFT_12875</name>
</gene>
<dbReference type="GO" id="GO:0003743">
    <property type="term" value="F:translation initiation factor activity"/>
    <property type="evidence" value="ECO:0007669"/>
    <property type="project" value="UniProtKB-KW"/>
</dbReference>
<dbReference type="Proteomes" id="UP000683000">
    <property type="component" value="Unassembled WGS sequence"/>
</dbReference>
<dbReference type="CDD" id="cd08064">
    <property type="entry name" value="MPN_eIF3f"/>
    <property type="match status" value="1"/>
</dbReference>
<name>A0A8I3AAX4_9AGAM</name>
<evidence type="ECO:0000313" key="6">
    <source>
        <dbReference type="Proteomes" id="UP000683000"/>
    </source>
</evidence>
<dbReference type="InterPro" id="IPR037518">
    <property type="entry name" value="MPN"/>
</dbReference>
<dbReference type="InterPro" id="IPR024969">
    <property type="entry name" value="EIF3F/CSN6-like_C"/>
</dbReference>
<organism evidence="5 6">
    <name type="scientific">Boletus reticuloceps</name>
    <dbReference type="NCBI Taxonomy" id="495285"/>
    <lineage>
        <taxon>Eukaryota</taxon>
        <taxon>Fungi</taxon>
        <taxon>Dikarya</taxon>
        <taxon>Basidiomycota</taxon>
        <taxon>Agaricomycotina</taxon>
        <taxon>Agaricomycetes</taxon>
        <taxon>Agaricomycetidae</taxon>
        <taxon>Boletales</taxon>
        <taxon>Boletineae</taxon>
        <taxon>Boletaceae</taxon>
        <taxon>Boletoideae</taxon>
        <taxon>Boletus</taxon>
    </lineage>
</organism>
<dbReference type="AlphaFoldDB" id="A0A8I3AAX4"/>
<dbReference type="OrthoDB" id="25498at2759"/>
<dbReference type="PANTHER" id="PTHR10540:SF6">
    <property type="entry name" value="EUKARYOTIC TRANSLATION INITIATION FACTOR 3 SUBUNIT F"/>
    <property type="match status" value="1"/>
</dbReference>
<dbReference type="SMART" id="SM00232">
    <property type="entry name" value="JAB_MPN"/>
    <property type="match status" value="1"/>
</dbReference>
<evidence type="ECO:0000313" key="5">
    <source>
        <dbReference type="EMBL" id="KAG6378608.1"/>
    </source>
</evidence>
<dbReference type="GO" id="GO:0031369">
    <property type="term" value="F:translation initiation factor binding"/>
    <property type="evidence" value="ECO:0007669"/>
    <property type="project" value="InterPro"/>
</dbReference>